<keyword evidence="2" id="KW-1185">Reference proteome</keyword>
<name>A0ABQ0L387_MYCCL</name>
<proteinExistence type="predicted"/>
<evidence type="ECO:0000313" key="1">
    <source>
        <dbReference type="EMBL" id="GAT45610.1"/>
    </source>
</evidence>
<gene>
    <name evidence="1" type="ORF">MCHLO_03176</name>
</gene>
<dbReference type="Proteomes" id="UP000815677">
    <property type="component" value="Unassembled WGS sequence"/>
</dbReference>
<evidence type="ECO:0008006" key="3">
    <source>
        <dbReference type="Google" id="ProtNLM"/>
    </source>
</evidence>
<organism evidence="1 2">
    <name type="scientific">Mycena chlorophos</name>
    <name type="common">Agaric fungus</name>
    <name type="synonym">Agaricus chlorophos</name>
    <dbReference type="NCBI Taxonomy" id="658473"/>
    <lineage>
        <taxon>Eukaryota</taxon>
        <taxon>Fungi</taxon>
        <taxon>Dikarya</taxon>
        <taxon>Basidiomycota</taxon>
        <taxon>Agaricomycotina</taxon>
        <taxon>Agaricomycetes</taxon>
        <taxon>Agaricomycetidae</taxon>
        <taxon>Agaricales</taxon>
        <taxon>Marasmiineae</taxon>
        <taxon>Mycenaceae</taxon>
        <taxon>Mycena</taxon>
    </lineage>
</organism>
<evidence type="ECO:0000313" key="2">
    <source>
        <dbReference type="Proteomes" id="UP000815677"/>
    </source>
</evidence>
<sequence>MDALPAELIDLVIAQLRSTGEIEGLDRPSLSACSLVSSRFRHPSQKRLHKNLSLTSQSSGEDTPEEKSYTFAEALLHFQESPHLVAYVRHLWVVVAASDGPSTQQPGVVSAVFVQLTLVTTCCVRGNPGQWDCDWERVPQGVTNALSHWLPTTDALRSIQLSGIHNIPRRLVQSLFATTRSLSLNCIRVAPASGAEAEEPGASPFDDTHSNLTLRSIELWISSTAAEFIVHGLLHYVKNLRSLSLLGSFNVLPPLWAVAGHTLDKIHLEYRDSNNLLYTPASPLPKLRSLVIVLFRVGRSAARLAGSQIHAFLKAAPALITVDIEVLLGWEDPGHQADQCSCLLPAMHMKEIDEPGAAHPALKTLRVSVLHTAMDPGSRLTVDTHREPFLESVHAAFPKALAKGRVRPDMRLAFREDSDWDD</sequence>
<accession>A0ABQ0L387</accession>
<dbReference type="EMBL" id="DF841551">
    <property type="protein sequence ID" value="GAT45610.1"/>
    <property type="molecule type" value="Genomic_DNA"/>
</dbReference>
<reference evidence="1" key="1">
    <citation type="submission" date="2014-09" db="EMBL/GenBank/DDBJ databases">
        <title>Genome sequence of the luminous mushroom Mycena chlorophos for searching fungal bioluminescence genes.</title>
        <authorList>
            <person name="Tanaka Y."/>
            <person name="Kasuga D."/>
            <person name="Oba Y."/>
            <person name="Hase S."/>
            <person name="Sato K."/>
            <person name="Oba Y."/>
            <person name="Sakakibara Y."/>
        </authorList>
    </citation>
    <scope>NUCLEOTIDE SEQUENCE</scope>
</reference>
<protein>
    <recommendedName>
        <fullName evidence="3">F-box domain-containing protein</fullName>
    </recommendedName>
</protein>